<dbReference type="PANTHER" id="PTHR47396:SF1">
    <property type="entry name" value="ATP-DEPENDENT HELICASE IRC3-RELATED"/>
    <property type="match status" value="1"/>
</dbReference>
<evidence type="ECO:0000313" key="2">
    <source>
        <dbReference type="EMBL" id="KAA6334004.1"/>
    </source>
</evidence>
<dbReference type="GO" id="GO:0003677">
    <property type="term" value="F:DNA binding"/>
    <property type="evidence" value="ECO:0007669"/>
    <property type="project" value="InterPro"/>
</dbReference>
<protein>
    <submittedName>
        <fullName evidence="2">UvrABC system protein B</fullName>
    </submittedName>
</protein>
<dbReference type="Pfam" id="PF04851">
    <property type="entry name" value="ResIII"/>
    <property type="match status" value="1"/>
</dbReference>
<proteinExistence type="predicted"/>
<evidence type="ECO:0000259" key="1">
    <source>
        <dbReference type="PROSITE" id="PS51192"/>
    </source>
</evidence>
<dbReference type="PROSITE" id="PS51192">
    <property type="entry name" value="HELICASE_ATP_BIND_1"/>
    <property type="match status" value="1"/>
</dbReference>
<organism evidence="2">
    <name type="scientific">termite gut metagenome</name>
    <dbReference type="NCBI Taxonomy" id="433724"/>
    <lineage>
        <taxon>unclassified sequences</taxon>
        <taxon>metagenomes</taxon>
        <taxon>organismal metagenomes</taxon>
    </lineage>
</organism>
<dbReference type="InterPro" id="IPR014001">
    <property type="entry name" value="Helicase_ATP-bd"/>
</dbReference>
<dbReference type="InterPro" id="IPR027417">
    <property type="entry name" value="P-loop_NTPase"/>
</dbReference>
<dbReference type="CDD" id="cd18785">
    <property type="entry name" value="SF2_C"/>
    <property type="match status" value="1"/>
</dbReference>
<dbReference type="SUPFAM" id="SSF52540">
    <property type="entry name" value="P-loop containing nucleoside triphosphate hydrolases"/>
    <property type="match status" value="1"/>
</dbReference>
<dbReference type="Gene3D" id="3.40.50.300">
    <property type="entry name" value="P-loop containing nucleotide triphosphate hydrolases"/>
    <property type="match status" value="2"/>
</dbReference>
<dbReference type="GO" id="GO:0005829">
    <property type="term" value="C:cytosol"/>
    <property type="evidence" value="ECO:0007669"/>
    <property type="project" value="TreeGrafter"/>
</dbReference>
<reference evidence="2" key="1">
    <citation type="submission" date="2019-03" db="EMBL/GenBank/DDBJ databases">
        <title>Single cell metagenomics reveals metabolic interactions within the superorganism composed of flagellate Streblomastix strix and complex community of Bacteroidetes bacteria on its surface.</title>
        <authorList>
            <person name="Treitli S.C."/>
            <person name="Kolisko M."/>
            <person name="Husnik F."/>
            <person name="Keeling P."/>
            <person name="Hampl V."/>
        </authorList>
    </citation>
    <scope>NUCLEOTIDE SEQUENCE</scope>
    <source>
        <strain evidence="2">STM</strain>
    </source>
</reference>
<dbReference type="InterPro" id="IPR006935">
    <property type="entry name" value="Helicase/UvrB_N"/>
</dbReference>
<gene>
    <name evidence="2" type="ORF">EZS27_017636</name>
</gene>
<dbReference type="PANTHER" id="PTHR47396">
    <property type="entry name" value="TYPE I RESTRICTION ENZYME ECOKI R PROTEIN"/>
    <property type="match status" value="1"/>
</dbReference>
<feature type="domain" description="Helicase ATP-binding" evidence="1">
    <location>
        <begin position="139"/>
        <end position="310"/>
    </location>
</feature>
<comment type="caution">
    <text evidence="2">The sequence shown here is derived from an EMBL/GenBank/DDBJ whole genome shotgun (WGS) entry which is preliminary data.</text>
</comment>
<dbReference type="CDD" id="cd17926">
    <property type="entry name" value="DEXHc_RE"/>
    <property type="match status" value="1"/>
</dbReference>
<dbReference type="InterPro" id="IPR050742">
    <property type="entry name" value="Helicase_Restrict-Modif_Enz"/>
</dbReference>
<name>A0A5J4RKE0_9ZZZZ</name>
<sequence>MAAINLPNIQKLISNQDGNSIWQFYKKGQIIEQYQVISNSPFVITSNSVEYFLTSNQNEIIPEGYQYVLHTSKKPTRKNINNGSLKIKRWLKHPNFGELSPNEVTISWYNGFHFISEDESNGIKGLRPPQMGALYSILAHNQNPDDRGIIVLPTGTGKTETMLATLIANQCQKLLVTVPSDSLRTQIAEKFITLGLLKDFSIVDDRCLNPIVGIINNSFSSIENLNEFISKANVIVTTMDMLTGWTNDEKNLLVENISHFFVDEAHHSEAKTWNEFISRFDKEKVFLFTATPYRNDGKTLQGKFLYDFSLKQAQEQHYYKKINFLPIREYNKKKADERIAEKAVAKLREDIANGNNHIIMARCVNKNRAKEVFEYYKQYKDLNPILIYTGISGLLHRIESIKRKEHHIIVCVNMLGEGFDLPELKIAAIHDERQSLPITLQFIGRFTRTSYNELGEASFITNIAYPPIMQELDELYAKDADWNLILPRLNENATQKEIDLKNFLDGFRNLDNSKIPFQSIRPAMSTIVYRNNTDTWNPDNWENGIEGIETYEHQFSTHNKNTLVIILGKINKVDWGDFETVQNLEWHMIVVFWDLRPNINRVFINTSIKGLDSKRMLDSLFDGNVIKIDGMNVFRVFHNVKRLSLYNVGARKGIGRDITFQSYFGKDVQDGIKLLEQGTLI</sequence>
<dbReference type="SMART" id="SM00487">
    <property type="entry name" value="DEXDc"/>
    <property type="match status" value="1"/>
</dbReference>
<dbReference type="AlphaFoldDB" id="A0A5J4RKE0"/>
<dbReference type="EMBL" id="SNRY01001046">
    <property type="protein sequence ID" value="KAA6334004.1"/>
    <property type="molecule type" value="Genomic_DNA"/>
</dbReference>
<dbReference type="GO" id="GO:0005524">
    <property type="term" value="F:ATP binding"/>
    <property type="evidence" value="ECO:0007669"/>
    <property type="project" value="InterPro"/>
</dbReference>
<dbReference type="GO" id="GO:0016787">
    <property type="term" value="F:hydrolase activity"/>
    <property type="evidence" value="ECO:0007669"/>
    <property type="project" value="InterPro"/>
</dbReference>
<accession>A0A5J4RKE0</accession>